<dbReference type="RefSeq" id="WP_189760654.1">
    <property type="nucleotide sequence ID" value="NZ_CAWPOC010000271.1"/>
</dbReference>
<protein>
    <submittedName>
        <fullName evidence="2">Uncharacterized protein</fullName>
    </submittedName>
</protein>
<evidence type="ECO:0000256" key="1">
    <source>
        <dbReference type="SAM" id="MobiDB-lite"/>
    </source>
</evidence>
<feature type="region of interest" description="Disordered" evidence="1">
    <location>
        <begin position="1"/>
        <end position="30"/>
    </location>
</feature>
<evidence type="ECO:0000313" key="2">
    <source>
        <dbReference type="EMBL" id="WNH02037.1"/>
    </source>
</evidence>
<feature type="compositionally biased region" description="Polar residues" evidence="1">
    <location>
        <begin position="46"/>
        <end position="56"/>
    </location>
</feature>
<feature type="region of interest" description="Disordered" evidence="1">
    <location>
        <begin position="46"/>
        <end position="111"/>
    </location>
</feature>
<keyword evidence="3" id="KW-1185">Reference proteome</keyword>
<evidence type="ECO:0000313" key="3">
    <source>
        <dbReference type="Proteomes" id="UP001300348"/>
    </source>
</evidence>
<sequence length="127" mass="13762">MKANIEASKAARESSNTGGKTPDPKDRTLDGFMKKHVAPDRETLLFTQSPGFNNNKGKVGGQFKRYGLDSHAGISPHVHQPVRNVSPKTGDVYGSQGTKTSDGGVTSPSTKDIKQLYDHVYNGKYNL</sequence>
<organism evidence="2 3">
    <name type="scientific">Xenorhabdus griffiniae</name>
    <dbReference type="NCBI Taxonomy" id="351672"/>
    <lineage>
        <taxon>Bacteria</taxon>
        <taxon>Pseudomonadati</taxon>
        <taxon>Pseudomonadota</taxon>
        <taxon>Gammaproteobacteria</taxon>
        <taxon>Enterobacterales</taxon>
        <taxon>Morganellaceae</taxon>
        <taxon>Xenorhabdus</taxon>
    </lineage>
</organism>
<dbReference type="EMBL" id="CP133647">
    <property type="protein sequence ID" value="WNH02037.1"/>
    <property type="molecule type" value="Genomic_DNA"/>
</dbReference>
<feature type="compositionally biased region" description="Polar residues" evidence="1">
    <location>
        <begin position="95"/>
        <end position="110"/>
    </location>
</feature>
<gene>
    <name evidence="2" type="ORF">QL112_020190</name>
</gene>
<dbReference type="Proteomes" id="UP001300348">
    <property type="component" value="Chromosome"/>
</dbReference>
<proteinExistence type="predicted"/>
<dbReference type="GeneID" id="88857928"/>
<reference evidence="2 3" key="1">
    <citation type="journal article" date="2023" name="Access Microbiol">
        <title>The genome of a steinernematid-associated Pseudomonas piscis bacterium encodes the biosynthesis of insect toxins.</title>
        <authorList>
            <person name="Awori R.M."/>
            <person name="Hendre P."/>
            <person name="Amugune N.O."/>
        </authorList>
    </citation>
    <scope>NUCLEOTIDE SEQUENCE [LARGE SCALE GENOMIC DNA]</scope>
    <source>
        <strain evidence="2 3">97</strain>
    </source>
</reference>
<accession>A0ABY9XHF8</accession>
<name>A0ABY9XHF8_9GAMM</name>